<proteinExistence type="inferred from homology"/>
<dbReference type="InterPro" id="IPR011008">
    <property type="entry name" value="Dimeric_a/b-barrel"/>
</dbReference>
<comment type="similarity">
    <text evidence="1">Belongs to the YciI family.</text>
</comment>
<dbReference type="RefSeq" id="WP_224122481.1">
    <property type="nucleotide sequence ID" value="NZ_JAIQZJ010000003.1"/>
</dbReference>
<dbReference type="Gene3D" id="3.30.70.1060">
    <property type="entry name" value="Dimeric alpha+beta barrel"/>
    <property type="match status" value="1"/>
</dbReference>
<organism evidence="3 4">
    <name type="scientific">Nocardioides mangrovi</name>
    <dbReference type="NCBI Taxonomy" id="2874580"/>
    <lineage>
        <taxon>Bacteria</taxon>
        <taxon>Bacillati</taxon>
        <taxon>Actinomycetota</taxon>
        <taxon>Actinomycetes</taxon>
        <taxon>Propionibacteriales</taxon>
        <taxon>Nocardioidaceae</taxon>
        <taxon>Nocardioides</taxon>
    </lineage>
</organism>
<dbReference type="PANTHER" id="PTHR35174:SF3">
    <property type="entry name" value="BLL7171 PROTEIN"/>
    <property type="match status" value="1"/>
</dbReference>
<evidence type="ECO:0000313" key="4">
    <source>
        <dbReference type="Proteomes" id="UP000780875"/>
    </source>
</evidence>
<dbReference type="SUPFAM" id="SSF54909">
    <property type="entry name" value="Dimeric alpha+beta barrel"/>
    <property type="match status" value="1"/>
</dbReference>
<dbReference type="InterPro" id="IPR005545">
    <property type="entry name" value="YCII"/>
</dbReference>
<accession>A0ABS7UAT1</accession>
<dbReference type="Proteomes" id="UP000780875">
    <property type="component" value="Unassembled WGS sequence"/>
</dbReference>
<sequence length="117" mass="12628">MTQYLLSVHSGPDDYSRSLEEMQPAFEAVDRFNTKAQDAGIWVFAGGLQPGDTASTVDATGDQPVLADGPYLDTKEWLGGFWVFELPDRDAAIAWATEASAACGGTVEVRPFQEEPA</sequence>
<dbReference type="EMBL" id="JAIQZJ010000003">
    <property type="protein sequence ID" value="MBZ5738108.1"/>
    <property type="molecule type" value="Genomic_DNA"/>
</dbReference>
<protein>
    <submittedName>
        <fullName evidence="3">YciI family protein</fullName>
    </submittedName>
</protein>
<dbReference type="Pfam" id="PF03795">
    <property type="entry name" value="YCII"/>
    <property type="match status" value="1"/>
</dbReference>
<feature type="domain" description="YCII-related" evidence="2">
    <location>
        <begin position="5"/>
        <end position="111"/>
    </location>
</feature>
<reference evidence="3 4" key="1">
    <citation type="submission" date="2021-09" db="EMBL/GenBank/DDBJ databases">
        <title>Whole genome sequence of Nocardioides sp. GBK3QG-3.</title>
        <authorList>
            <person name="Tuo L."/>
        </authorList>
    </citation>
    <scope>NUCLEOTIDE SEQUENCE [LARGE SCALE GENOMIC DNA]</scope>
    <source>
        <strain evidence="3 4">GBK3QG-3</strain>
    </source>
</reference>
<evidence type="ECO:0000313" key="3">
    <source>
        <dbReference type="EMBL" id="MBZ5738108.1"/>
    </source>
</evidence>
<dbReference type="PANTHER" id="PTHR35174">
    <property type="entry name" value="BLL7171 PROTEIN-RELATED"/>
    <property type="match status" value="1"/>
</dbReference>
<evidence type="ECO:0000256" key="1">
    <source>
        <dbReference type="ARBA" id="ARBA00007689"/>
    </source>
</evidence>
<keyword evidence="4" id="KW-1185">Reference proteome</keyword>
<gene>
    <name evidence="3" type="ORF">K8U61_08030</name>
</gene>
<evidence type="ECO:0000259" key="2">
    <source>
        <dbReference type="Pfam" id="PF03795"/>
    </source>
</evidence>
<comment type="caution">
    <text evidence="3">The sequence shown here is derived from an EMBL/GenBank/DDBJ whole genome shotgun (WGS) entry which is preliminary data.</text>
</comment>
<name>A0ABS7UAT1_9ACTN</name>